<dbReference type="InterPro" id="IPR001048">
    <property type="entry name" value="Asp/Glu/Uridylate_kinase"/>
</dbReference>
<dbReference type="GO" id="GO:0016301">
    <property type="term" value="F:kinase activity"/>
    <property type="evidence" value="ECO:0007669"/>
    <property type="project" value="UniProtKB-KW"/>
</dbReference>
<dbReference type="InterPro" id="IPR001057">
    <property type="entry name" value="Glu/AcGlu_kinase"/>
</dbReference>
<feature type="domain" description="Aspartate/glutamate/uridylate kinase" evidence="5">
    <location>
        <begin position="7"/>
        <end position="96"/>
    </location>
</feature>
<dbReference type="Pfam" id="PF00696">
    <property type="entry name" value="AA_kinase"/>
    <property type="match status" value="1"/>
</dbReference>
<dbReference type="Gene3D" id="3.40.1160.10">
    <property type="entry name" value="Acetylglutamate kinase-like"/>
    <property type="match status" value="1"/>
</dbReference>
<dbReference type="STRING" id="69332.A0A388LVX4"/>
<dbReference type="OrthoDB" id="409889at2759"/>
<keyword evidence="1" id="KW-0808">Transferase</keyword>
<keyword evidence="4" id="KW-0067">ATP-binding</keyword>
<dbReference type="PANTHER" id="PTHR11063:SF8">
    <property type="entry name" value="DELTA-1-PYRROLINE-5-CARBOXYLATE SYNTHASE"/>
    <property type="match status" value="1"/>
</dbReference>
<dbReference type="SUPFAM" id="SSF53633">
    <property type="entry name" value="Carbamate kinase-like"/>
    <property type="match status" value="1"/>
</dbReference>
<name>A0A388LVX4_CHABU</name>
<evidence type="ECO:0000256" key="3">
    <source>
        <dbReference type="ARBA" id="ARBA00022777"/>
    </source>
</evidence>
<keyword evidence="2" id="KW-0547">Nucleotide-binding</keyword>
<dbReference type="GO" id="GO:0004350">
    <property type="term" value="F:glutamate-5-semialdehyde dehydrogenase activity"/>
    <property type="evidence" value="ECO:0007669"/>
    <property type="project" value="TreeGrafter"/>
</dbReference>
<evidence type="ECO:0000259" key="5">
    <source>
        <dbReference type="Pfam" id="PF00696"/>
    </source>
</evidence>
<dbReference type="EMBL" id="BFEA01000566">
    <property type="protein sequence ID" value="GBG86480.1"/>
    <property type="molecule type" value="Genomic_DNA"/>
</dbReference>
<evidence type="ECO:0000256" key="2">
    <source>
        <dbReference type="ARBA" id="ARBA00022741"/>
    </source>
</evidence>
<evidence type="ECO:0000313" key="7">
    <source>
        <dbReference type="Proteomes" id="UP000265515"/>
    </source>
</evidence>
<dbReference type="PRINTS" id="PR00474">
    <property type="entry name" value="GLU5KINASE"/>
</dbReference>
<sequence>MLLQVEALMRQHGMSVVLVTSGAVCVGQQKLGYQQMLHTSPLDRLNNQTELHGKACAAIGQNGLMSLYETLFHQLDIPCSQLLVTDRDFANPEFREQLKATVSLTFVFLLSHSFSPCGIF</sequence>
<dbReference type="InterPro" id="IPR036393">
    <property type="entry name" value="AceGlu_kinase-like_sf"/>
</dbReference>
<dbReference type="PANTHER" id="PTHR11063">
    <property type="entry name" value="GLUTAMATE SEMIALDEHYDE DEHYDROGENASE"/>
    <property type="match status" value="1"/>
</dbReference>
<comment type="caution">
    <text evidence="6">The sequence shown here is derived from an EMBL/GenBank/DDBJ whole genome shotgun (WGS) entry which is preliminary data.</text>
</comment>
<gene>
    <name evidence="6" type="ORF">CBR_g41475</name>
</gene>
<dbReference type="GO" id="GO:0005524">
    <property type="term" value="F:ATP binding"/>
    <property type="evidence" value="ECO:0007669"/>
    <property type="project" value="UniProtKB-KW"/>
</dbReference>
<dbReference type="Gramene" id="GBG86480">
    <property type="protein sequence ID" value="GBG86480"/>
    <property type="gene ID" value="CBR_g41475"/>
</dbReference>
<dbReference type="AlphaFoldDB" id="A0A388LVX4"/>
<protein>
    <recommendedName>
        <fullName evidence="5">Aspartate/glutamate/uridylate kinase domain-containing protein</fullName>
    </recommendedName>
</protein>
<reference evidence="6 7" key="1">
    <citation type="journal article" date="2018" name="Cell">
        <title>The Chara Genome: Secondary Complexity and Implications for Plant Terrestrialization.</title>
        <authorList>
            <person name="Nishiyama T."/>
            <person name="Sakayama H."/>
            <person name="Vries J.D."/>
            <person name="Buschmann H."/>
            <person name="Saint-Marcoux D."/>
            <person name="Ullrich K.K."/>
            <person name="Haas F.B."/>
            <person name="Vanderstraeten L."/>
            <person name="Becker D."/>
            <person name="Lang D."/>
            <person name="Vosolsobe S."/>
            <person name="Rombauts S."/>
            <person name="Wilhelmsson P.K.I."/>
            <person name="Janitza P."/>
            <person name="Kern R."/>
            <person name="Heyl A."/>
            <person name="Rumpler F."/>
            <person name="Villalobos L.I.A.C."/>
            <person name="Clay J.M."/>
            <person name="Skokan R."/>
            <person name="Toyoda A."/>
            <person name="Suzuki Y."/>
            <person name="Kagoshima H."/>
            <person name="Schijlen E."/>
            <person name="Tajeshwar N."/>
            <person name="Catarino B."/>
            <person name="Hetherington A.J."/>
            <person name="Saltykova A."/>
            <person name="Bonnot C."/>
            <person name="Breuninger H."/>
            <person name="Symeonidi A."/>
            <person name="Radhakrishnan G.V."/>
            <person name="Van Nieuwerburgh F."/>
            <person name="Deforce D."/>
            <person name="Chang C."/>
            <person name="Karol K.G."/>
            <person name="Hedrich R."/>
            <person name="Ulvskov P."/>
            <person name="Glockner G."/>
            <person name="Delwiche C.F."/>
            <person name="Petrasek J."/>
            <person name="Van de Peer Y."/>
            <person name="Friml J."/>
            <person name="Beilby M."/>
            <person name="Dolan L."/>
            <person name="Kohara Y."/>
            <person name="Sugano S."/>
            <person name="Fujiyama A."/>
            <person name="Delaux P.-M."/>
            <person name="Quint M."/>
            <person name="TheiBen G."/>
            <person name="Hagemann M."/>
            <person name="Harholt J."/>
            <person name="Dunand C."/>
            <person name="Zachgo S."/>
            <person name="Langdale J."/>
            <person name="Maumus F."/>
            <person name="Straeten D.V.D."/>
            <person name="Gould S.B."/>
            <person name="Rensing S.A."/>
        </authorList>
    </citation>
    <scope>NUCLEOTIDE SEQUENCE [LARGE SCALE GENOMIC DNA]</scope>
    <source>
        <strain evidence="6 7">S276</strain>
    </source>
</reference>
<dbReference type="GO" id="GO:0009084">
    <property type="term" value="P:glutamine family amino acid biosynthetic process"/>
    <property type="evidence" value="ECO:0007669"/>
    <property type="project" value="UniProtKB-ARBA"/>
</dbReference>
<evidence type="ECO:0000256" key="4">
    <source>
        <dbReference type="ARBA" id="ARBA00022840"/>
    </source>
</evidence>
<dbReference type="Proteomes" id="UP000265515">
    <property type="component" value="Unassembled WGS sequence"/>
</dbReference>
<proteinExistence type="predicted"/>
<evidence type="ECO:0000256" key="1">
    <source>
        <dbReference type="ARBA" id="ARBA00022679"/>
    </source>
</evidence>
<keyword evidence="7" id="KW-1185">Reference proteome</keyword>
<accession>A0A388LVX4</accession>
<organism evidence="6 7">
    <name type="scientific">Chara braunii</name>
    <name type="common">Braun's stonewort</name>
    <dbReference type="NCBI Taxonomy" id="69332"/>
    <lineage>
        <taxon>Eukaryota</taxon>
        <taxon>Viridiplantae</taxon>
        <taxon>Streptophyta</taxon>
        <taxon>Charophyceae</taxon>
        <taxon>Charales</taxon>
        <taxon>Characeae</taxon>
        <taxon>Chara</taxon>
    </lineage>
</organism>
<keyword evidence="3" id="KW-0418">Kinase</keyword>
<evidence type="ECO:0000313" key="6">
    <source>
        <dbReference type="EMBL" id="GBG86480.1"/>
    </source>
</evidence>